<dbReference type="PRINTS" id="PR00463">
    <property type="entry name" value="EP450I"/>
</dbReference>
<organism evidence="12 13">
    <name type="scientific">Cyclocybe aegerita</name>
    <name type="common">Black poplar mushroom</name>
    <name type="synonym">Agrocybe aegerita</name>
    <dbReference type="NCBI Taxonomy" id="1973307"/>
    <lineage>
        <taxon>Eukaryota</taxon>
        <taxon>Fungi</taxon>
        <taxon>Dikarya</taxon>
        <taxon>Basidiomycota</taxon>
        <taxon>Agaricomycotina</taxon>
        <taxon>Agaricomycetes</taxon>
        <taxon>Agaricomycetidae</taxon>
        <taxon>Agaricales</taxon>
        <taxon>Agaricineae</taxon>
        <taxon>Bolbitiaceae</taxon>
        <taxon>Cyclocybe</taxon>
    </lineage>
</organism>
<keyword evidence="13" id="KW-1185">Reference proteome</keyword>
<evidence type="ECO:0000313" key="13">
    <source>
        <dbReference type="Proteomes" id="UP000467700"/>
    </source>
</evidence>
<keyword evidence="6 10" id="KW-0560">Oxidoreductase</keyword>
<comment type="pathway">
    <text evidence="2">Secondary metabolite biosynthesis.</text>
</comment>
<dbReference type="GO" id="GO:0016705">
    <property type="term" value="F:oxidoreductase activity, acting on paired donors, with incorporation or reduction of molecular oxygen"/>
    <property type="evidence" value="ECO:0007669"/>
    <property type="project" value="InterPro"/>
</dbReference>
<evidence type="ECO:0000256" key="3">
    <source>
        <dbReference type="ARBA" id="ARBA00010617"/>
    </source>
</evidence>
<dbReference type="PANTHER" id="PTHR46300">
    <property type="entry name" value="P450, PUTATIVE (EUROFUNG)-RELATED-RELATED"/>
    <property type="match status" value="1"/>
</dbReference>
<evidence type="ECO:0000256" key="11">
    <source>
        <dbReference type="SAM" id="Phobius"/>
    </source>
</evidence>
<comment type="cofactor">
    <cofactor evidence="1 9">
        <name>heme</name>
        <dbReference type="ChEBI" id="CHEBI:30413"/>
    </cofactor>
</comment>
<proteinExistence type="inferred from homology"/>
<keyword evidence="5 9" id="KW-0479">Metal-binding</keyword>
<keyword evidence="4 9" id="KW-0349">Heme</keyword>
<dbReference type="AlphaFoldDB" id="A0A8S0X8Q4"/>
<evidence type="ECO:0000256" key="9">
    <source>
        <dbReference type="PIRSR" id="PIRSR602401-1"/>
    </source>
</evidence>
<dbReference type="InterPro" id="IPR001128">
    <property type="entry name" value="Cyt_P450"/>
</dbReference>
<dbReference type="GO" id="GO:0004497">
    <property type="term" value="F:monooxygenase activity"/>
    <property type="evidence" value="ECO:0007669"/>
    <property type="project" value="UniProtKB-KW"/>
</dbReference>
<evidence type="ECO:0000256" key="8">
    <source>
        <dbReference type="ARBA" id="ARBA00023033"/>
    </source>
</evidence>
<feature type="transmembrane region" description="Helical" evidence="11">
    <location>
        <begin position="9"/>
        <end position="30"/>
    </location>
</feature>
<feature type="binding site" description="axial binding residue" evidence="9">
    <location>
        <position position="444"/>
    </location>
    <ligand>
        <name>heme</name>
        <dbReference type="ChEBI" id="CHEBI:30413"/>
    </ligand>
    <ligandPart>
        <name>Fe</name>
        <dbReference type="ChEBI" id="CHEBI:18248"/>
    </ligandPart>
</feature>
<dbReference type="InterPro" id="IPR036396">
    <property type="entry name" value="Cyt_P450_sf"/>
</dbReference>
<name>A0A8S0X8Q4_CYCAE</name>
<dbReference type="Proteomes" id="UP000467700">
    <property type="component" value="Unassembled WGS sequence"/>
</dbReference>
<dbReference type="InterPro" id="IPR050364">
    <property type="entry name" value="Cytochrome_P450_fung"/>
</dbReference>
<dbReference type="OrthoDB" id="1055148at2759"/>
<evidence type="ECO:0000256" key="5">
    <source>
        <dbReference type="ARBA" id="ARBA00022723"/>
    </source>
</evidence>
<dbReference type="Pfam" id="PF00067">
    <property type="entry name" value="p450"/>
    <property type="match status" value="1"/>
</dbReference>
<evidence type="ECO:0000256" key="4">
    <source>
        <dbReference type="ARBA" id="ARBA00022617"/>
    </source>
</evidence>
<evidence type="ECO:0000256" key="10">
    <source>
        <dbReference type="RuleBase" id="RU000461"/>
    </source>
</evidence>
<evidence type="ECO:0000256" key="2">
    <source>
        <dbReference type="ARBA" id="ARBA00005179"/>
    </source>
</evidence>
<reference evidence="12 13" key="1">
    <citation type="submission" date="2020-01" db="EMBL/GenBank/DDBJ databases">
        <authorList>
            <person name="Gupta K D."/>
        </authorList>
    </citation>
    <scope>NUCLEOTIDE SEQUENCE [LARGE SCALE GENOMIC DNA]</scope>
</reference>
<keyword evidence="11" id="KW-0812">Transmembrane</keyword>
<dbReference type="GO" id="GO:0005506">
    <property type="term" value="F:iron ion binding"/>
    <property type="evidence" value="ECO:0007669"/>
    <property type="project" value="InterPro"/>
</dbReference>
<evidence type="ECO:0000313" key="12">
    <source>
        <dbReference type="EMBL" id="CAA7270592.1"/>
    </source>
</evidence>
<dbReference type="Gene3D" id="1.10.630.10">
    <property type="entry name" value="Cytochrome P450"/>
    <property type="match status" value="1"/>
</dbReference>
<keyword evidence="11" id="KW-1133">Transmembrane helix</keyword>
<dbReference type="InterPro" id="IPR017972">
    <property type="entry name" value="Cyt_P450_CS"/>
</dbReference>
<sequence length="514" mass="57409">MLGQASQYVLYLPTAALAAVALWLAAQLVLKPRKNSLPPGPRRLPLIGNALELRKGKTMEEMIALWWEQYGNIVYVNIFGREIVFINDLGMAQELTEKRGAIYSDRPALPMFELLGWKDTLITMPYGNQFRKHRRMMNAVLSEKAVDSFGPVQANSAILLVKLLASDAGKDLEVHISTYTASTIMKIAYGHDVKSLEDPIVKMSLEALTKTLEFGTVSTTILDFIPALKHLPTWAPGAGFKRRALALRGKVELSQSLPYEQVKQQIRNGTAPECFVTTNIQDCGGLDNLTPQDESDIQGAAAALYTAAEETTLAVVHSFFLAMLLNPKVYKAAQEEMEQVIGVDRLPNPDDMSSLPYLDAVMRELYRWTAPTSINAPHRVKEDDVYQGYYIPKGANVIVNNFGLLQACPEPERFLPERFLEGTKLGSVPTNPRDVVFGFGRRRCPGWHFADRSVWVAVAHVTALFDIIPEVDEKGQKIIPPQEFGTSNVRHPKHFPCRVVPRADRKKLLEKVLD</sequence>
<comment type="caution">
    <text evidence="12">The sequence shown here is derived from an EMBL/GenBank/DDBJ whole genome shotgun (WGS) entry which is preliminary data.</text>
</comment>
<evidence type="ECO:0000256" key="7">
    <source>
        <dbReference type="ARBA" id="ARBA00023004"/>
    </source>
</evidence>
<keyword evidence="7 9" id="KW-0408">Iron</keyword>
<dbReference type="EMBL" id="CACVBS010000091">
    <property type="protein sequence ID" value="CAA7270592.1"/>
    <property type="molecule type" value="Genomic_DNA"/>
</dbReference>
<dbReference type="SUPFAM" id="SSF48264">
    <property type="entry name" value="Cytochrome P450"/>
    <property type="match status" value="1"/>
</dbReference>
<dbReference type="CDD" id="cd11065">
    <property type="entry name" value="CYP64-like"/>
    <property type="match status" value="1"/>
</dbReference>
<dbReference type="PANTHER" id="PTHR46300:SF7">
    <property type="entry name" value="P450, PUTATIVE (EUROFUNG)-RELATED"/>
    <property type="match status" value="1"/>
</dbReference>
<evidence type="ECO:0000256" key="1">
    <source>
        <dbReference type="ARBA" id="ARBA00001971"/>
    </source>
</evidence>
<gene>
    <name evidence="12" type="ORF">AAE3_LOCUS12823</name>
</gene>
<keyword evidence="11" id="KW-0472">Membrane</keyword>
<protein>
    <recommendedName>
        <fullName evidence="14">Cytochrome P450</fullName>
    </recommendedName>
</protein>
<dbReference type="PROSITE" id="PS00086">
    <property type="entry name" value="CYTOCHROME_P450"/>
    <property type="match status" value="1"/>
</dbReference>
<accession>A0A8S0X8Q4</accession>
<evidence type="ECO:0000256" key="6">
    <source>
        <dbReference type="ARBA" id="ARBA00023002"/>
    </source>
</evidence>
<dbReference type="GO" id="GO:0020037">
    <property type="term" value="F:heme binding"/>
    <property type="evidence" value="ECO:0007669"/>
    <property type="project" value="InterPro"/>
</dbReference>
<dbReference type="InterPro" id="IPR002401">
    <property type="entry name" value="Cyt_P450_E_grp-I"/>
</dbReference>
<keyword evidence="8 10" id="KW-0503">Monooxygenase</keyword>
<evidence type="ECO:0008006" key="14">
    <source>
        <dbReference type="Google" id="ProtNLM"/>
    </source>
</evidence>
<comment type="similarity">
    <text evidence="3 10">Belongs to the cytochrome P450 family.</text>
</comment>